<dbReference type="GO" id="GO:0019148">
    <property type="term" value="F:D-cysteine desulfhydrase activity"/>
    <property type="evidence" value="ECO:0007669"/>
    <property type="project" value="TreeGrafter"/>
</dbReference>
<evidence type="ECO:0000313" key="8">
    <source>
        <dbReference type="Proteomes" id="UP000449710"/>
    </source>
</evidence>
<dbReference type="InterPro" id="IPR036052">
    <property type="entry name" value="TrpB-like_PALP_sf"/>
</dbReference>
<dbReference type="Gene3D" id="3.40.50.1100">
    <property type="match status" value="2"/>
</dbReference>
<name>A0AA43XIV1_9CLOT</name>
<dbReference type="GO" id="GO:1901605">
    <property type="term" value="P:alpha-amino acid metabolic process"/>
    <property type="evidence" value="ECO:0007669"/>
    <property type="project" value="UniProtKB-ARBA"/>
</dbReference>
<dbReference type="PANTHER" id="PTHR43780">
    <property type="entry name" value="1-AMINOCYCLOPROPANE-1-CARBOXYLATE DEAMINASE-RELATED"/>
    <property type="match status" value="1"/>
</dbReference>
<comment type="similarity">
    <text evidence="2">Belongs to the ACC deaminase/D-cysteine desulfhydrase family.</text>
</comment>
<dbReference type="AlphaFoldDB" id="A0AA43XIV1"/>
<dbReference type="Pfam" id="PF00291">
    <property type="entry name" value="PALP"/>
    <property type="match status" value="1"/>
</dbReference>
<protein>
    <submittedName>
        <fullName evidence="7">D-cysteine desulfhydrase family protein</fullName>
    </submittedName>
</protein>
<evidence type="ECO:0000256" key="3">
    <source>
        <dbReference type="ARBA" id="ARBA00022898"/>
    </source>
</evidence>
<gene>
    <name evidence="7" type="ORF">ISALK_02590</name>
</gene>
<dbReference type="NCBIfam" id="TIGR01275">
    <property type="entry name" value="ACC_deam_rel"/>
    <property type="match status" value="1"/>
</dbReference>
<comment type="cofactor">
    <cofactor evidence="1">
        <name>pyridoxal 5'-phosphate</name>
        <dbReference type="ChEBI" id="CHEBI:597326"/>
    </cofactor>
</comment>
<reference evidence="7 8" key="1">
    <citation type="submission" date="2019-04" db="EMBL/GenBank/DDBJ databases">
        <title>Isachenkonia alkalipeptolytica gen. nov. sp. nov. a new anaerobic, alkiliphilic organothrophic bacterium capable to reduce synthesized ferrihydrite isolated from a soda lake.</title>
        <authorList>
            <person name="Toshchakov S.V."/>
            <person name="Zavarzina D.G."/>
            <person name="Zhilina T.N."/>
            <person name="Kostrikina N.A."/>
            <person name="Kublanov I.V."/>
        </authorList>
    </citation>
    <scope>NUCLEOTIDE SEQUENCE [LARGE SCALE GENOMIC DNA]</scope>
    <source>
        <strain evidence="7 8">Z-1701</strain>
    </source>
</reference>
<dbReference type="PIRSF" id="PIRSF006278">
    <property type="entry name" value="ACCD_DCysDesulf"/>
    <property type="match status" value="1"/>
</dbReference>
<accession>A0AA43XIV1</accession>
<dbReference type="RefSeq" id="WP_160718732.1">
    <property type="nucleotide sequence ID" value="NZ_SUMG01000002.1"/>
</dbReference>
<evidence type="ECO:0000256" key="5">
    <source>
        <dbReference type="PIRSR" id="PIRSR006278-2"/>
    </source>
</evidence>
<evidence type="ECO:0000256" key="4">
    <source>
        <dbReference type="PIRSR" id="PIRSR006278-1"/>
    </source>
</evidence>
<dbReference type="InterPro" id="IPR005966">
    <property type="entry name" value="D-Cys_desShydrase"/>
</dbReference>
<evidence type="ECO:0000259" key="6">
    <source>
        <dbReference type="Pfam" id="PF00291"/>
    </source>
</evidence>
<comment type="caution">
    <text evidence="7">The sequence shown here is derived from an EMBL/GenBank/DDBJ whole genome shotgun (WGS) entry which is preliminary data.</text>
</comment>
<feature type="active site" description="Nucleophile" evidence="4">
    <location>
        <position position="72"/>
    </location>
</feature>
<feature type="domain" description="Tryptophan synthase beta chain-like PALP" evidence="6">
    <location>
        <begin position="8"/>
        <end position="328"/>
    </location>
</feature>
<dbReference type="Proteomes" id="UP000449710">
    <property type="component" value="Unassembled WGS sequence"/>
</dbReference>
<dbReference type="InterPro" id="IPR027278">
    <property type="entry name" value="ACCD_DCysDesulf"/>
</dbReference>
<dbReference type="SUPFAM" id="SSF53686">
    <property type="entry name" value="Tryptophan synthase beta subunit-like PLP-dependent enzymes"/>
    <property type="match status" value="1"/>
</dbReference>
<dbReference type="PANTHER" id="PTHR43780:SF2">
    <property type="entry name" value="1-AMINOCYCLOPROPANE-1-CARBOXYLATE DEAMINASE-RELATED"/>
    <property type="match status" value="1"/>
</dbReference>
<proteinExistence type="inferred from homology"/>
<feature type="modified residue" description="N6-(pyridoxal phosphate)lysine" evidence="5">
    <location>
        <position position="45"/>
    </location>
</feature>
<evidence type="ECO:0000313" key="7">
    <source>
        <dbReference type="EMBL" id="NBG87382.1"/>
    </source>
</evidence>
<evidence type="ECO:0000256" key="2">
    <source>
        <dbReference type="ARBA" id="ARBA00008639"/>
    </source>
</evidence>
<evidence type="ECO:0000256" key="1">
    <source>
        <dbReference type="ARBA" id="ARBA00001933"/>
    </source>
</evidence>
<keyword evidence="3 5" id="KW-0663">Pyridoxal phosphate</keyword>
<organism evidence="7 8">
    <name type="scientific">Isachenkonia alkalipeptolytica</name>
    <dbReference type="NCBI Taxonomy" id="2565777"/>
    <lineage>
        <taxon>Bacteria</taxon>
        <taxon>Bacillati</taxon>
        <taxon>Bacillota</taxon>
        <taxon>Clostridia</taxon>
        <taxon>Eubacteriales</taxon>
        <taxon>Clostridiaceae</taxon>
        <taxon>Isachenkonia</taxon>
    </lineage>
</organism>
<dbReference type="InterPro" id="IPR001926">
    <property type="entry name" value="TrpB-like_PALP"/>
</dbReference>
<keyword evidence="8" id="KW-1185">Reference proteome</keyword>
<sequence length="341" mass="37864">MPTKRSYATLPTKIEKLDRLSKSLEGPEIYIKRDDQTGLEFSGNKIRKLEYLMEEALQEGADALITCGAIQSNHCRATAALGAKLGIPVYLVLKENREPEMIGNYLLDHLFGADIQRISEADYQHRRGEILEELATQLKQEGKTPYIIPEGASNGLGCFGYRDVIEEIQQQEKALGFSFDTVVVPTGSGSTLGGLILGKAMYDYPGEIIGFNIAADAKTFQHRISLILQEAIPYIDTHIPDTHIPDTHIPEADHPLFAPENIQIIDGYVGEGYGKSRKVEWHFLQHIARSEGILLDPVYTGKALYGLTEEIKKGTFDNTQRILFIHTGGVFGLIPPSTPLR</sequence>
<dbReference type="EMBL" id="SUMG01000002">
    <property type="protein sequence ID" value="NBG87382.1"/>
    <property type="molecule type" value="Genomic_DNA"/>
</dbReference>